<feature type="domain" description="tRNA-specific 2-thiouridylase MnmA-like C-terminal" evidence="12">
    <location>
        <begin position="279"/>
        <end position="342"/>
    </location>
</feature>
<dbReference type="GO" id="GO:0103016">
    <property type="term" value="F:tRNA-uridine 2-sulfurtransferase activity"/>
    <property type="evidence" value="ECO:0007669"/>
    <property type="project" value="UniProtKB-EC"/>
</dbReference>
<dbReference type="Proteomes" id="UP000824071">
    <property type="component" value="Unassembled WGS sequence"/>
</dbReference>
<evidence type="ECO:0000256" key="8">
    <source>
        <dbReference type="ARBA" id="ARBA00023157"/>
    </source>
</evidence>
<protein>
    <recommendedName>
        <fullName evidence="11">tRNA-specific 2-thiouridylase MnmA</fullName>
        <ecNumber evidence="11">2.8.1.13</ecNumber>
    </recommendedName>
</protein>
<keyword evidence="6 11" id="KW-0067">ATP-binding</keyword>
<reference evidence="14" key="1">
    <citation type="submission" date="2020-10" db="EMBL/GenBank/DDBJ databases">
        <authorList>
            <person name="Gilroy R."/>
        </authorList>
    </citation>
    <scope>NUCLEOTIDE SEQUENCE</scope>
    <source>
        <strain evidence="14">ChiGjej1B1-19959</strain>
    </source>
</reference>
<comment type="caution">
    <text evidence="14">The sequence shown here is derived from an EMBL/GenBank/DDBJ whole genome shotgun (WGS) entry which is preliminary data.</text>
</comment>
<accession>A0A9D1IEQ6</accession>
<keyword evidence="8" id="KW-1015">Disulfide bond</keyword>
<comment type="subcellular location">
    <subcellularLocation>
        <location evidence="11">Cytoplasm</location>
    </subcellularLocation>
</comment>
<keyword evidence="2 11" id="KW-0820">tRNA-binding</keyword>
<comment type="function">
    <text evidence="10 11">Catalyzes the 2-thiolation of uridine at the wobble position (U34) of tRNA, leading to the formation of s(2)U34.</text>
</comment>
<dbReference type="GO" id="GO:0000049">
    <property type="term" value="F:tRNA binding"/>
    <property type="evidence" value="ECO:0007669"/>
    <property type="project" value="UniProtKB-KW"/>
</dbReference>
<dbReference type="InterPro" id="IPR004506">
    <property type="entry name" value="MnmA-like"/>
</dbReference>
<comment type="catalytic activity">
    <reaction evidence="9 11">
        <text>S-sulfanyl-L-cysteinyl-[protein] + uridine(34) in tRNA + AH2 + ATP = 2-thiouridine(34) in tRNA + L-cysteinyl-[protein] + A + AMP + diphosphate + H(+)</text>
        <dbReference type="Rhea" id="RHEA:47032"/>
        <dbReference type="Rhea" id="RHEA-COMP:10131"/>
        <dbReference type="Rhea" id="RHEA-COMP:11726"/>
        <dbReference type="Rhea" id="RHEA-COMP:11727"/>
        <dbReference type="Rhea" id="RHEA-COMP:11728"/>
        <dbReference type="ChEBI" id="CHEBI:13193"/>
        <dbReference type="ChEBI" id="CHEBI:15378"/>
        <dbReference type="ChEBI" id="CHEBI:17499"/>
        <dbReference type="ChEBI" id="CHEBI:29950"/>
        <dbReference type="ChEBI" id="CHEBI:30616"/>
        <dbReference type="ChEBI" id="CHEBI:33019"/>
        <dbReference type="ChEBI" id="CHEBI:61963"/>
        <dbReference type="ChEBI" id="CHEBI:65315"/>
        <dbReference type="ChEBI" id="CHEBI:87170"/>
        <dbReference type="ChEBI" id="CHEBI:456215"/>
        <dbReference type="EC" id="2.8.1.13"/>
    </reaction>
</comment>
<feature type="binding site" evidence="11">
    <location>
        <position position="34"/>
    </location>
    <ligand>
        <name>ATP</name>
        <dbReference type="ChEBI" id="CHEBI:30616"/>
    </ligand>
</feature>
<keyword evidence="3 11" id="KW-0808">Transferase</keyword>
<evidence type="ECO:0000256" key="9">
    <source>
        <dbReference type="ARBA" id="ARBA00051542"/>
    </source>
</evidence>
<comment type="caution">
    <text evidence="11">Lacks conserved residue(s) required for the propagation of feature annotation.</text>
</comment>
<feature type="site" description="Interaction with tRNA" evidence="11">
    <location>
        <position position="326"/>
    </location>
</feature>
<dbReference type="NCBIfam" id="NF001138">
    <property type="entry name" value="PRK00143.1"/>
    <property type="match status" value="1"/>
</dbReference>
<dbReference type="Pfam" id="PF20258">
    <property type="entry name" value="tRNA_Me_trans_C"/>
    <property type="match status" value="1"/>
</dbReference>
<evidence type="ECO:0000313" key="14">
    <source>
        <dbReference type="EMBL" id="HIU36110.1"/>
    </source>
</evidence>
<dbReference type="InterPro" id="IPR046884">
    <property type="entry name" value="MnmA-like_central"/>
</dbReference>
<dbReference type="CDD" id="cd01998">
    <property type="entry name" value="MnmA_TRMU-like"/>
    <property type="match status" value="1"/>
</dbReference>
<feature type="active site" description="Nucleophile" evidence="11">
    <location>
        <position position="91"/>
    </location>
</feature>
<dbReference type="InterPro" id="IPR023382">
    <property type="entry name" value="MnmA-like_central_sf"/>
</dbReference>
<feature type="domain" description="tRNA-specific 2-thiouridylase MnmA-like central" evidence="13">
    <location>
        <begin position="197"/>
        <end position="256"/>
    </location>
</feature>
<feature type="site" description="Interaction with tRNA" evidence="11">
    <location>
        <position position="116"/>
    </location>
</feature>
<proteinExistence type="inferred from homology"/>
<evidence type="ECO:0000259" key="12">
    <source>
        <dbReference type="Pfam" id="PF20258"/>
    </source>
</evidence>
<keyword evidence="5 11" id="KW-0547">Nucleotide-binding</keyword>
<dbReference type="GO" id="GO:0005524">
    <property type="term" value="F:ATP binding"/>
    <property type="evidence" value="ECO:0007669"/>
    <property type="project" value="UniProtKB-KW"/>
</dbReference>
<keyword evidence="1 11" id="KW-0963">Cytoplasm</keyword>
<dbReference type="Pfam" id="PF03054">
    <property type="entry name" value="tRNA_Me_trans"/>
    <property type="match status" value="1"/>
</dbReference>
<evidence type="ECO:0000256" key="4">
    <source>
        <dbReference type="ARBA" id="ARBA00022694"/>
    </source>
</evidence>
<dbReference type="Gene3D" id="2.30.30.280">
    <property type="entry name" value="Adenine nucleotide alpha hydrolases-like domains"/>
    <property type="match status" value="1"/>
</dbReference>
<evidence type="ECO:0000256" key="10">
    <source>
        <dbReference type="ARBA" id="ARBA00056575"/>
    </source>
</evidence>
<name>A0A9D1IEQ6_9FIRM</name>
<feature type="binding site" evidence="11">
    <location>
        <position position="115"/>
    </location>
    <ligand>
        <name>ATP</name>
        <dbReference type="ChEBI" id="CHEBI:30616"/>
    </ligand>
</feature>
<evidence type="ECO:0000256" key="1">
    <source>
        <dbReference type="ARBA" id="ARBA00022490"/>
    </source>
</evidence>
<evidence type="ECO:0000259" key="13">
    <source>
        <dbReference type="Pfam" id="PF20259"/>
    </source>
</evidence>
<dbReference type="InterPro" id="IPR014729">
    <property type="entry name" value="Rossmann-like_a/b/a_fold"/>
</dbReference>
<dbReference type="FunFam" id="2.30.30.280:FF:000001">
    <property type="entry name" value="tRNA-specific 2-thiouridylase MnmA"/>
    <property type="match status" value="1"/>
</dbReference>
<evidence type="ECO:0000256" key="6">
    <source>
        <dbReference type="ARBA" id="ARBA00022840"/>
    </source>
</evidence>
<evidence type="ECO:0000256" key="11">
    <source>
        <dbReference type="HAMAP-Rule" id="MF_00144"/>
    </source>
</evidence>
<feature type="region of interest" description="Interaction with tRNA" evidence="11">
    <location>
        <begin position="137"/>
        <end position="139"/>
    </location>
</feature>
<evidence type="ECO:0000256" key="5">
    <source>
        <dbReference type="ARBA" id="ARBA00022741"/>
    </source>
</evidence>
<evidence type="ECO:0000313" key="15">
    <source>
        <dbReference type="Proteomes" id="UP000824071"/>
    </source>
</evidence>
<keyword evidence="7 11" id="KW-0694">RNA-binding</keyword>
<feature type="active site" description="Cysteine persulfide intermediate" evidence="11">
    <location>
        <position position="187"/>
    </location>
</feature>
<reference evidence="14" key="2">
    <citation type="journal article" date="2021" name="PeerJ">
        <title>Extensive microbial diversity within the chicken gut microbiome revealed by metagenomics and culture.</title>
        <authorList>
            <person name="Gilroy R."/>
            <person name="Ravi A."/>
            <person name="Getino M."/>
            <person name="Pursley I."/>
            <person name="Horton D.L."/>
            <person name="Alikhan N.F."/>
            <person name="Baker D."/>
            <person name="Gharbi K."/>
            <person name="Hall N."/>
            <person name="Watson M."/>
            <person name="Adriaenssens E.M."/>
            <person name="Foster-Nyarko E."/>
            <person name="Jarju S."/>
            <person name="Secka A."/>
            <person name="Antonio M."/>
            <person name="Oren A."/>
            <person name="Chaudhuri R.R."/>
            <person name="La Ragione R."/>
            <person name="Hildebrand F."/>
            <person name="Pallen M.J."/>
        </authorList>
    </citation>
    <scope>NUCLEOTIDE SEQUENCE</scope>
    <source>
        <strain evidence="14">ChiGjej1B1-19959</strain>
    </source>
</reference>
<evidence type="ECO:0000256" key="3">
    <source>
        <dbReference type="ARBA" id="ARBA00022679"/>
    </source>
</evidence>
<dbReference type="AlphaFoldDB" id="A0A9D1IEQ6"/>
<organism evidence="14 15">
    <name type="scientific">Candidatus Fimenecus excrementigallinarum</name>
    <dbReference type="NCBI Taxonomy" id="2840816"/>
    <lineage>
        <taxon>Bacteria</taxon>
        <taxon>Bacillati</taxon>
        <taxon>Bacillota</taxon>
        <taxon>Clostridia</taxon>
        <taxon>Candidatus Fimenecus</taxon>
    </lineage>
</organism>
<feature type="region of interest" description="Interaction with tRNA" evidence="11">
    <location>
        <begin position="293"/>
        <end position="294"/>
    </location>
</feature>
<dbReference type="InterPro" id="IPR046885">
    <property type="entry name" value="MnmA-like_C"/>
</dbReference>
<gene>
    <name evidence="11 14" type="primary">mnmA</name>
    <name evidence="14" type="ORF">IAC53_05865</name>
</gene>
<dbReference type="Gene3D" id="3.40.50.620">
    <property type="entry name" value="HUPs"/>
    <property type="match status" value="1"/>
</dbReference>
<dbReference type="Pfam" id="PF20259">
    <property type="entry name" value="tRNA_Me_trans_M"/>
    <property type="match status" value="1"/>
</dbReference>
<dbReference type="HAMAP" id="MF_00144">
    <property type="entry name" value="tRNA_thiouridyl_MnmA"/>
    <property type="match status" value="1"/>
</dbReference>
<evidence type="ECO:0000256" key="2">
    <source>
        <dbReference type="ARBA" id="ARBA00022555"/>
    </source>
</evidence>
<dbReference type="NCBIfam" id="TIGR00420">
    <property type="entry name" value="trmU"/>
    <property type="match status" value="1"/>
</dbReference>
<dbReference type="GO" id="GO:0002143">
    <property type="term" value="P:tRNA wobble position uridine thiolation"/>
    <property type="evidence" value="ECO:0007669"/>
    <property type="project" value="TreeGrafter"/>
</dbReference>
<dbReference type="SUPFAM" id="SSF52402">
    <property type="entry name" value="Adenine nucleotide alpha hydrolases-like"/>
    <property type="match status" value="1"/>
</dbReference>
<feature type="binding site" evidence="11">
    <location>
        <begin position="9"/>
        <end position="16"/>
    </location>
    <ligand>
        <name>ATP</name>
        <dbReference type="ChEBI" id="CHEBI:30616"/>
    </ligand>
</feature>
<keyword evidence="4 11" id="KW-0819">tRNA processing</keyword>
<dbReference type="EMBL" id="DVMW01000036">
    <property type="protein sequence ID" value="HIU36110.1"/>
    <property type="molecule type" value="Genomic_DNA"/>
</dbReference>
<evidence type="ECO:0000256" key="7">
    <source>
        <dbReference type="ARBA" id="ARBA00022884"/>
    </source>
</evidence>
<comment type="similarity">
    <text evidence="11">Belongs to the MnmA/TRMU family.</text>
</comment>
<dbReference type="EC" id="2.8.1.13" evidence="11"/>
<dbReference type="PANTHER" id="PTHR11933">
    <property type="entry name" value="TRNA 5-METHYLAMINOMETHYL-2-THIOURIDYLATE -METHYLTRANSFERASE"/>
    <property type="match status" value="1"/>
</dbReference>
<dbReference type="Gene3D" id="2.40.30.10">
    <property type="entry name" value="Translation factors"/>
    <property type="match status" value="1"/>
</dbReference>
<sequence>MEKQKLAVAMSGGVDSSAAAVLAKGAGDAFGATMRLCDEAFAEAGAAAEICASLGMPHTVWDFRDTFRREVMERFAAAYAAGQTPNPCVVCNRFIKFGAFLERALQSGAARIVTGHYARTVRQGGRVLLQKAADKSKDQSYVLYTLSKEALERVWFPLGELTKPQVRELAHEQGLASANRKESQDICFVPDGDYAAFIERFSGKTFPPGDFTDLSGRVLGQHKGIIRYTVGQRRGLGLALPAPMYVVKKDVSENCVRLGFSQDLLCDTVEVGELNLTACDAFPSPVRLAVRIRYNQAEQPATVEQTGADRLRIRFDTPQRAVTPGQAAVLYDGDTVVGGGTIL</sequence>
<dbReference type="GO" id="GO:0005737">
    <property type="term" value="C:cytoplasm"/>
    <property type="evidence" value="ECO:0007669"/>
    <property type="project" value="UniProtKB-SubCell"/>
</dbReference>
<dbReference type="PANTHER" id="PTHR11933:SF5">
    <property type="entry name" value="MITOCHONDRIAL TRNA-SPECIFIC 2-THIOURIDYLASE 1"/>
    <property type="match status" value="1"/>
</dbReference>